<protein>
    <submittedName>
        <fullName evidence="2">Uncharacterized protein</fullName>
    </submittedName>
</protein>
<keyword evidence="1" id="KW-0732">Signal</keyword>
<dbReference type="EMBL" id="VEWN01000017">
    <property type="protein sequence ID" value="KAA1053129.1"/>
    <property type="molecule type" value="Genomic_DNA"/>
</dbReference>
<gene>
    <name evidence="2" type="ORF">FH063_003048</name>
</gene>
<reference evidence="2 3" key="1">
    <citation type="submission" date="2019-07" db="EMBL/GenBank/DDBJ databases">
        <title>Genome sequencing of the stress-tolerant strain Azospirillum brasilense Az19.</title>
        <authorList>
            <person name="Maroniche G.A."/>
            <person name="Garcia J.E."/>
            <person name="Pagnussat L."/>
            <person name="Amenta M."/>
            <person name="Creus C.M."/>
        </authorList>
    </citation>
    <scope>NUCLEOTIDE SEQUENCE [LARGE SCALE GENOMIC DNA]</scope>
    <source>
        <strain evidence="2 3">Az19</strain>
    </source>
</reference>
<sequence>MNRFAAVVMGLALGVVPPALAADMPKAAPSSPAAPAVAAAPFGLEWGLSKEELEAKGIKLAEVPTNEGSQRFSATGLSKLVAGVETVVVDFGFDNRLWKVIAASEDFPNDPYGFKVKARYGELNDILTEKYGKGKATHRTGGSIYDEARYFLAGLNGGKSWHFTTYSASGLSIELSVRAKDSDTGYWVLIYNNTELAKGYDKAKANREKSAL</sequence>
<evidence type="ECO:0000313" key="3">
    <source>
        <dbReference type="Proteomes" id="UP000325333"/>
    </source>
</evidence>
<evidence type="ECO:0000256" key="1">
    <source>
        <dbReference type="SAM" id="SignalP"/>
    </source>
</evidence>
<comment type="caution">
    <text evidence="2">The sequence shown here is derived from an EMBL/GenBank/DDBJ whole genome shotgun (WGS) entry which is preliminary data.</text>
</comment>
<dbReference type="RefSeq" id="WP_149651301.1">
    <property type="nucleotide sequence ID" value="NZ_VEWN01000017.1"/>
</dbReference>
<proteinExistence type="predicted"/>
<accession>A0A5B0KLM9</accession>
<feature type="signal peptide" evidence="1">
    <location>
        <begin position="1"/>
        <end position="21"/>
    </location>
</feature>
<dbReference type="AlphaFoldDB" id="A0A5B0KLM9"/>
<feature type="chain" id="PRO_5022966868" evidence="1">
    <location>
        <begin position="22"/>
        <end position="212"/>
    </location>
</feature>
<name>A0A5B0KLM9_9PROT</name>
<evidence type="ECO:0000313" key="2">
    <source>
        <dbReference type="EMBL" id="KAA1053129.1"/>
    </source>
</evidence>
<organism evidence="2 3">
    <name type="scientific">Azospirillum argentinense</name>
    <dbReference type="NCBI Taxonomy" id="2970906"/>
    <lineage>
        <taxon>Bacteria</taxon>
        <taxon>Pseudomonadati</taxon>
        <taxon>Pseudomonadota</taxon>
        <taxon>Alphaproteobacteria</taxon>
        <taxon>Rhodospirillales</taxon>
        <taxon>Azospirillaceae</taxon>
        <taxon>Azospirillum</taxon>
    </lineage>
</organism>
<dbReference type="Proteomes" id="UP000325333">
    <property type="component" value="Unassembled WGS sequence"/>
</dbReference>